<proteinExistence type="predicted"/>
<evidence type="ECO:0000313" key="3">
    <source>
        <dbReference type="Proteomes" id="UP001058687"/>
    </source>
</evidence>
<keyword evidence="1" id="KW-1133">Transmembrane helix</keyword>
<dbReference type="Proteomes" id="UP001058687">
    <property type="component" value="Chromosome 2"/>
</dbReference>
<dbReference type="AlphaFoldDB" id="A0AAE9SPJ1"/>
<accession>A0AAE9SPJ1</accession>
<feature type="transmembrane region" description="Helical" evidence="1">
    <location>
        <begin position="58"/>
        <end position="77"/>
    </location>
</feature>
<sequence length="140" mass="16291">MNPDYNRALIYKMAVNLLFWLVFGAVILFMNWSKIDFEISDSAVFPELVDLLEAKQSILLFVTGFILYGVISFFSRHANTQELQGRREYFLQLALEEWANTLINVGSIMFVIGWLIEVYSYFIVTAVMYIMAFFIARRAS</sequence>
<keyword evidence="1" id="KW-0812">Transmembrane</keyword>
<protein>
    <submittedName>
        <fullName evidence="2">Uncharacterized protein</fullName>
    </submittedName>
</protein>
<evidence type="ECO:0000313" key="2">
    <source>
        <dbReference type="EMBL" id="UTZ29407.1"/>
    </source>
</evidence>
<dbReference type="RefSeq" id="WP_255941838.1">
    <property type="nucleotide sequence ID" value="NZ_CP050468.1"/>
</dbReference>
<reference evidence="2" key="1">
    <citation type="submission" date="2020-03" db="EMBL/GenBank/DDBJ databases">
        <title>Five strains of Vibrio campbellii isolated from Mariana Trench.</title>
        <authorList>
            <person name="Liang J."/>
            <person name="Zhang X.-H."/>
        </authorList>
    </citation>
    <scope>NUCLEOTIDE SEQUENCE</scope>
    <source>
        <strain evidence="2">LJC014</strain>
    </source>
</reference>
<gene>
    <name evidence="2" type="ORF">HB761_22635</name>
</gene>
<feature type="transmembrane region" description="Helical" evidence="1">
    <location>
        <begin position="118"/>
        <end position="136"/>
    </location>
</feature>
<organism evidence="2 3">
    <name type="scientific">Vibrio campbellii</name>
    <dbReference type="NCBI Taxonomy" id="680"/>
    <lineage>
        <taxon>Bacteria</taxon>
        <taxon>Pseudomonadati</taxon>
        <taxon>Pseudomonadota</taxon>
        <taxon>Gammaproteobacteria</taxon>
        <taxon>Vibrionales</taxon>
        <taxon>Vibrionaceae</taxon>
        <taxon>Vibrio</taxon>
    </lineage>
</organism>
<keyword evidence="1" id="KW-0472">Membrane</keyword>
<dbReference type="EMBL" id="CP050468">
    <property type="protein sequence ID" value="UTZ29407.1"/>
    <property type="molecule type" value="Genomic_DNA"/>
</dbReference>
<name>A0AAE9SPJ1_9VIBR</name>
<feature type="transmembrane region" description="Helical" evidence="1">
    <location>
        <begin position="9"/>
        <end position="32"/>
    </location>
</feature>
<evidence type="ECO:0000256" key="1">
    <source>
        <dbReference type="SAM" id="Phobius"/>
    </source>
</evidence>